<evidence type="ECO:0000256" key="7">
    <source>
        <dbReference type="SAM" id="MobiDB-lite"/>
    </source>
</evidence>
<proteinExistence type="predicted"/>
<gene>
    <name evidence="9" type="ORF">AOCH_001982</name>
</gene>
<sequence>MDPPSDHRSLGPRAKLTCEMCKRRKVKCDKLHPCTNCRKSNVICVPVERPRLPRGRSGRTRLVKDAREDYGIDLRDRVAMLEQLVEHLLGSRAAVRGSTSLKLVDEMGCIPSSSHAPGNTSITTTRAQAPPEGLNSDYSQFTEFLTGKHDSILRPLQVSDSSGQPLNNRLWGQTAGEGRISHASLASGDSKSNFDLLNGRLLQIFVDQVDPIFPFLPCTALRLYLTMSKPYLHYSLDHPAPSALALAVSYMTVSSMSSDQCSRTLGIHRQVLLEKYHKHTQSALEKVDYLNTDDLTVLQAFVLFLLNVDTLPVQLSIRAHEQSRKAWTMLSLVLRIAQSLFLSESDPPFPVSPLEREMRRRLWHVITLLDVQASFDHGSEPMLRWDCLISQTFSPVHCLGYLVPPRLDAESEPLSASFTDPMFMTIMGEAQNTFRALALPGLMDIPARDIDIPLRQQIVAVFQQKSLASLTGYHTDTKGFRWFLERMVEITHAFLQLAAVRPVSNPPNLSPSLVPPERLLLMTVEFMQLLYRTYRDEQSEPFRWFMRLFVPWHPLSVAMDEVCICEDLSLQHHYQSLIEQFLLSFQDILTDVHRSLLQKPVGRFKALQQPTVQPFVSDTSSIAVDISSNILIPDGSYFNHNQ</sequence>
<dbReference type="GO" id="GO:0000981">
    <property type="term" value="F:DNA-binding transcription factor activity, RNA polymerase II-specific"/>
    <property type="evidence" value="ECO:0007669"/>
    <property type="project" value="InterPro"/>
</dbReference>
<feature type="region of interest" description="Disordered" evidence="7">
    <location>
        <begin position="114"/>
        <end position="133"/>
    </location>
</feature>
<dbReference type="CDD" id="cd00067">
    <property type="entry name" value="GAL4"/>
    <property type="match status" value="1"/>
</dbReference>
<comment type="caution">
    <text evidence="9">The sequence shown here is derived from an EMBL/GenBank/DDBJ whole genome shotgun (WGS) entry which is preliminary data.</text>
</comment>
<dbReference type="Pfam" id="PF04082">
    <property type="entry name" value="Fungal_trans"/>
    <property type="match status" value="1"/>
</dbReference>
<dbReference type="PANTHER" id="PTHR31001:SF85">
    <property type="entry name" value="ZN(II)2CYS6 TRANSCRIPTION FACTOR (EUROFUNG)"/>
    <property type="match status" value="1"/>
</dbReference>
<evidence type="ECO:0000256" key="4">
    <source>
        <dbReference type="ARBA" id="ARBA00023125"/>
    </source>
</evidence>
<dbReference type="OrthoDB" id="435881at2759"/>
<dbReference type="InterPro" id="IPR007219">
    <property type="entry name" value="XnlR_reg_dom"/>
</dbReference>
<keyword evidence="6" id="KW-0539">Nucleus</keyword>
<keyword evidence="2" id="KW-0479">Metal-binding</keyword>
<accession>A0A0F8VGM0</accession>
<dbReference type="PANTHER" id="PTHR31001">
    <property type="entry name" value="UNCHARACTERIZED TRANSCRIPTIONAL REGULATORY PROTEIN"/>
    <property type="match status" value="1"/>
</dbReference>
<protein>
    <recommendedName>
        <fullName evidence="8">Zn(2)-C6 fungal-type domain-containing protein</fullName>
    </recommendedName>
</protein>
<dbReference type="InterPro" id="IPR050613">
    <property type="entry name" value="Sec_Metabolite_Reg"/>
</dbReference>
<keyword evidence="5" id="KW-0804">Transcription</keyword>
<dbReference type="SMART" id="SM00066">
    <property type="entry name" value="GAL4"/>
    <property type="match status" value="1"/>
</dbReference>
<dbReference type="Proteomes" id="UP000034947">
    <property type="component" value="Unassembled WGS sequence"/>
</dbReference>
<name>A0A0F8VGM0_9EURO</name>
<evidence type="ECO:0000313" key="10">
    <source>
        <dbReference type="Proteomes" id="UP000034947"/>
    </source>
</evidence>
<reference evidence="9 10" key="1">
    <citation type="submission" date="2015-02" db="EMBL/GenBank/DDBJ databases">
        <title>Draft Genome Sequences of Two Closely-Related Aflatoxigenic Aspergillus Species Obtained from the Cote d'Ivoire.</title>
        <authorList>
            <person name="Moore G.G."/>
            <person name="Beltz S.B."/>
            <person name="Mack B.M."/>
        </authorList>
    </citation>
    <scope>NUCLEOTIDE SEQUENCE [LARGE SCALE GENOMIC DNA]</scope>
    <source>
        <strain evidence="9 10">SRRC1432</strain>
    </source>
</reference>
<dbReference type="CDD" id="cd12148">
    <property type="entry name" value="fungal_TF_MHR"/>
    <property type="match status" value="1"/>
</dbReference>
<feature type="domain" description="Zn(2)-C6 fungal-type" evidence="8">
    <location>
        <begin position="17"/>
        <end position="45"/>
    </location>
</feature>
<dbReference type="SUPFAM" id="SSF57701">
    <property type="entry name" value="Zn2/Cys6 DNA-binding domain"/>
    <property type="match status" value="1"/>
</dbReference>
<dbReference type="GO" id="GO:0003677">
    <property type="term" value="F:DNA binding"/>
    <property type="evidence" value="ECO:0007669"/>
    <property type="project" value="UniProtKB-KW"/>
</dbReference>
<dbReference type="Pfam" id="PF00172">
    <property type="entry name" value="Zn_clus"/>
    <property type="match status" value="1"/>
</dbReference>
<dbReference type="AlphaFoldDB" id="A0A0F8VGM0"/>
<organism evidence="9 10">
    <name type="scientific">Aspergillus ochraceoroseus</name>
    <dbReference type="NCBI Taxonomy" id="138278"/>
    <lineage>
        <taxon>Eukaryota</taxon>
        <taxon>Fungi</taxon>
        <taxon>Dikarya</taxon>
        <taxon>Ascomycota</taxon>
        <taxon>Pezizomycotina</taxon>
        <taxon>Eurotiomycetes</taxon>
        <taxon>Eurotiomycetidae</taxon>
        <taxon>Eurotiales</taxon>
        <taxon>Aspergillaceae</taxon>
        <taxon>Aspergillus</taxon>
        <taxon>Aspergillus subgen. Nidulantes</taxon>
    </lineage>
</organism>
<evidence type="ECO:0000256" key="1">
    <source>
        <dbReference type="ARBA" id="ARBA00004123"/>
    </source>
</evidence>
<dbReference type="InterPro" id="IPR001138">
    <property type="entry name" value="Zn2Cys6_DnaBD"/>
</dbReference>
<feature type="compositionally biased region" description="Polar residues" evidence="7">
    <location>
        <begin position="114"/>
        <end position="127"/>
    </location>
</feature>
<keyword evidence="3" id="KW-0805">Transcription regulation</keyword>
<evidence type="ECO:0000259" key="8">
    <source>
        <dbReference type="PROSITE" id="PS50048"/>
    </source>
</evidence>
<evidence type="ECO:0000256" key="5">
    <source>
        <dbReference type="ARBA" id="ARBA00023163"/>
    </source>
</evidence>
<dbReference type="EMBL" id="JYKN01000956">
    <property type="protein sequence ID" value="KKK22246.1"/>
    <property type="molecule type" value="Genomic_DNA"/>
</dbReference>
<evidence type="ECO:0000256" key="3">
    <source>
        <dbReference type="ARBA" id="ARBA00023015"/>
    </source>
</evidence>
<comment type="subcellular location">
    <subcellularLocation>
        <location evidence="1">Nucleus</location>
    </subcellularLocation>
</comment>
<keyword evidence="4" id="KW-0238">DNA-binding</keyword>
<dbReference type="PROSITE" id="PS50048">
    <property type="entry name" value="ZN2_CY6_FUNGAL_2"/>
    <property type="match status" value="1"/>
</dbReference>
<keyword evidence="10" id="KW-1185">Reference proteome</keyword>
<dbReference type="PROSITE" id="PS00463">
    <property type="entry name" value="ZN2_CY6_FUNGAL_1"/>
    <property type="match status" value="1"/>
</dbReference>
<dbReference type="GO" id="GO:0006351">
    <property type="term" value="P:DNA-templated transcription"/>
    <property type="evidence" value="ECO:0007669"/>
    <property type="project" value="InterPro"/>
</dbReference>
<dbReference type="Gene3D" id="4.10.240.10">
    <property type="entry name" value="Zn(2)-C6 fungal-type DNA-binding domain"/>
    <property type="match status" value="1"/>
</dbReference>
<evidence type="ECO:0000313" key="9">
    <source>
        <dbReference type="EMBL" id="KKK22246.1"/>
    </source>
</evidence>
<dbReference type="GO" id="GO:0008270">
    <property type="term" value="F:zinc ion binding"/>
    <property type="evidence" value="ECO:0007669"/>
    <property type="project" value="InterPro"/>
</dbReference>
<evidence type="ECO:0000256" key="6">
    <source>
        <dbReference type="ARBA" id="ARBA00023242"/>
    </source>
</evidence>
<dbReference type="InterPro" id="IPR036864">
    <property type="entry name" value="Zn2-C6_fun-type_DNA-bd_sf"/>
</dbReference>
<evidence type="ECO:0000256" key="2">
    <source>
        <dbReference type="ARBA" id="ARBA00022723"/>
    </source>
</evidence>
<dbReference type="GO" id="GO:0005634">
    <property type="term" value="C:nucleus"/>
    <property type="evidence" value="ECO:0007669"/>
    <property type="project" value="UniProtKB-SubCell"/>
</dbReference>
<dbReference type="VEuPathDB" id="FungiDB:P175DRAFT_0480218"/>